<dbReference type="PANTHER" id="PTHR24113:SF15">
    <property type="entry name" value="NACHT DOMAIN-CONTAINING PROTEIN"/>
    <property type="match status" value="1"/>
</dbReference>
<dbReference type="EMBL" id="HBFK01037116">
    <property type="protein sequence ID" value="CAD8755978.1"/>
    <property type="molecule type" value="Transcribed_RNA"/>
</dbReference>
<dbReference type="InterPro" id="IPR001611">
    <property type="entry name" value="Leu-rich_rpt"/>
</dbReference>
<dbReference type="AlphaFoldDB" id="A0A6U4PA29"/>
<gene>
    <name evidence="1" type="ORF">HAND1043_LOCUS22486</name>
</gene>
<dbReference type="Pfam" id="PF13516">
    <property type="entry name" value="LRR_6"/>
    <property type="match status" value="6"/>
</dbReference>
<dbReference type="GO" id="GO:0005634">
    <property type="term" value="C:nucleus"/>
    <property type="evidence" value="ECO:0007669"/>
    <property type="project" value="TreeGrafter"/>
</dbReference>
<dbReference type="InterPro" id="IPR027038">
    <property type="entry name" value="RanGap"/>
</dbReference>
<dbReference type="Gene3D" id="3.80.10.10">
    <property type="entry name" value="Ribonuclease Inhibitor"/>
    <property type="match status" value="3"/>
</dbReference>
<organism evidence="1">
    <name type="scientific">Hemiselmis andersenii</name>
    <name type="common">Cryptophyte alga</name>
    <dbReference type="NCBI Taxonomy" id="464988"/>
    <lineage>
        <taxon>Eukaryota</taxon>
        <taxon>Cryptophyceae</taxon>
        <taxon>Cryptomonadales</taxon>
        <taxon>Hemiselmidaceae</taxon>
        <taxon>Hemiselmis</taxon>
    </lineage>
</organism>
<dbReference type="InterPro" id="IPR032675">
    <property type="entry name" value="LRR_dom_sf"/>
</dbReference>
<dbReference type="GO" id="GO:0005096">
    <property type="term" value="F:GTPase activator activity"/>
    <property type="evidence" value="ECO:0007669"/>
    <property type="project" value="InterPro"/>
</dbReference>
<evidence type="ECO:0000313" key="1">
    <source>
        <dbReference type="EMBL" id="CAD8755978.1"/>
    </source>
</evidence>
<dbReference type="GO" id="GO:0005829">
    <property type="term" value="C:cytosol"/>
    <property type="evidence" value="ECO:0007669"/>
    <property type="project" value="TreeGrafter"/>
</dbReference>
<dbReference type="GO" id="GO:0006913">
    <property type="term" value="P:nucleocytoplasmic transport"/>
    <property type="evidence" value="ECO:0007669"/>
    <property type="project" value="TreeGrafter"/>
</dbReference>
<proteinExistence type="predicted"/>
<sequence length="586" mass="62422">MEDMPSPLVRMALFPDLLVKIWPAERVVEGMMVCRTLRPGLFEAPLVKIRANSIVSDVEAASRFLHRFTGTVELQCGESVENPRGVRGRAKRPPTEQLTLPAHEATPFLIEGVPAEFGVQEADEGPRPLNMGSSVMKLVHHAAMRDGGDGGWRGLGSLALRNVEAPPSLLFDLCRWAIPKLPCITTIDLEGNQLPPNTVTALLGSLTKLPNLSTLSLDNCRVGEAGIVHLCVCLPQLTALTDLNLSRSAFRANSNTDDLAYALSRCSRLASLNLSNNHLGTAQWFQQLASALPNMSSLTRLNLASTSEGFGLVAGSLPCCQHLRHLDLSGNAIRAQGAKDLAEWLKQCVCLETLVLSNNLFGEDGTSILMHGIPGIPTTLKSLFLADAGIGPEGAGLLAKVLPTCEGLEVLDVSYNGLGKDGMTLLAKALPRCPRLRVLRVGHAQCGNDAGVPVAEALPACTRLEELDLSSNGFSALGAWKLAWGLPVTLQSLNLTNNVIGDVGARYFAGALPHCNALRDLNLAGTGVGDEGAVYMAEAVPRCLGLKRLNLSNTVIGAHGARLLVSCLERCVFPPELVLEGILHTC</sequence>
<accession>A0A6U4PA29</accession>
<dbReference type="SUPFAM" id="SSF52047">
    <property type="entry name" value="RNI-like"/>
    <property type="match status" value="2"/>
</dbReference>
<dbReference type="SMART" id="SM00368">
    <property type="entry name" value="LRR_RI"/>
    <property type="match status" value="12"/>
</dbReference>
<reference evidence="1" key="1">
    <citation type="submission" date="2021-01" db="EMBL/GenBank/DDBJ databases">
        <authorList>
            <person name="Corre E."/>
            <person name="Pelletier E."/>
            <person name="Niang G."/>
            <person name="Scheremetjew M."/>
            <person name="Finn R."/>
            <person name="Kale V."/>
            <person name="Holt S."/>
            <person name="Cochrane G."/>
            <person name="Meng A."/>
            <person name="Brown T."/>
            <person name="Cohen L."/>
        </authorList>
    </citation>
    <scope>NUCLEOTIDE SEQUENCE</scope>
    <source>
        <strain evidence="1">CCMP441</strain>
    </source>
</reference>
<dbReference type="GO" id="GO:0031267">
    <property type="term" value="F:small GTPase binding"/>
    <property type="evidence" value="ECO:0007669"/>
    <property type="project" value="TreeGrafter"/>
</dbReference>
<dbReference type="GO" id="GO:0048471">
    <property type="term" value="C:perinuclear region of cytoplasm"/>
    <property type="evidence" value="ECO:0007669"/>
    <property type="project" value="TreeGrafter"/>
</dbReference>
<name>A0A6U4PA29_HEMAN</name>
<dbReference type="PANTHER" id="PTHR24113">
    <property type="entry name" value="RAN GTPASE-ACTIVATING PROTEIN 1"/>
    <property type="match status" value="1"/>
</dbReference>
<protein>
    <submittedName>
        <fullName evidence="1">Uncharacterized protein</fullName>
    </submittedName>
</protein>